<sequence>MDSSFRSHTEEHLPGKTNKIQSQRQYRSKETDGFSELRSALQTVDPFGAPLGRDATRYQILLKAANQLRHLASENVKLRRQLSVTNSTDSLRLESAIPIGIQSGDAMNLETYGHAWPTATEKVTTQPMVPAYLDLDSWPYVQGPSPGLMHQTCDIFVESLYQTSSADFLAAPKTLYADGVNWLN</sequence>
<name>A0A0C9W9U8_9AGAM</name>
<reference evidence="2 3" key="1">
    <citation type="submission" date="2014-04" db="EMBL/GenBank/DDBJ databases">
        <title>Evolutionary Origins and Diversification of the Mycorrhizal Mutualists.</title>
        <authorList>
            <consortium name="DOE Joint Genome Institute"/>
            <consortium name="Mycorrhizal Genomics Consortium"/>
            <person name="Kohler A."/>
            <person name="Kuo A."/>
            <person name="Nagy L.G."/>
            <person name="Floudas D."/>
            <person name="Copeland A."/>
            <person name="Barry K.W."/>
            <person name="Cichocki N."/>
            <person name="Veneault-Fourrey C."/>
            <person name="LaButti K."/>
            <person name="Lindquist E.A."/>
            <person name="Lipzen A."/>
            <person name="Lundell T."/>
            <person name="Morin E."/>
            <person name="Murat C."/>
            <person name="Riley R."/>
            <person name="Ohm R."/>
            <person name="Sun H."/>
            <person name="Tunlid A."/>
            <person name="Henrissat B."/>
            <person name="Grigoriev I.V."/>
            <person name="Hibbett D.S."/>
            <person name="Martin F."/>
        </authorList>
    </citation>
    <scope>NUCLEOTIDE SEQUENCE [LARGE SCALE GENOMIC DNA]</scope>
    <source>
        <strain evidence="2 3">MD-312</strain>
    </source>
</reference>
<evidence type="ECO:0000256" key="1">
    <source>
        <dbReference type="SAM" id="MobiDB-lite"/>
    </source>
</evidence>
<feature type="region of interest" description="Disordered" evidence="1">
    <location>
        <begin position="1"/>
        <end position="34"/>
    </location>
</feature>
<feature type="compositionally biased region" description="Basic and acidic residues" evidence="1">
    <location>
        <begin position="1"/>
        <end position="14"/>
    </location>
</feature>
<dbReference type="SUPFAM" id="SSF47459">
    <property type="entry name" value="HLH, helix-loop-helix DNA-binding domain"/>
    <property type="match status" value="1"/>
</dbReference>
<dbReference type="AlphaFoldDB" id="A0A0C9W9U8"/>
<gene>
    <name evidence="2" type="ORF">HYDPIDRAFT_111979</name>
</gene>
<keyword evidence="3" id="KW-1185">Reference proteome</keyword>
<dbReference type="Proteomes" id="UP000053820">
    <property type="component" value="Unassembled WGS sequence"/>
</dbReference>
<evidence type="ECO:0008006" key="4">
    <source>
        <dbReference type="Google" id="ProtNLM"/>
    </source>
</evidence>
<dbReference type="GO" id="GO:0046983">
    <property type="term" value="F:protein dimerization activity"/>
    <property type="evidence" value="ECO:0007669"/>
    <property type="project" value="InterPro"/>
</dbReference>
<accession>A0A0C9W9U8</accession>
<dbReference type="InterPro" id="IPR036638">
    <property type="entry name" value="HLH_DNA-bd_sf"/>
</dbReference>
<proteinExistence type="predicted"/>
<dbReference type="Gene3D" id="4.10.280.10">
    <property type="entry name" value="Helix-loop-helix DNA-binding domain"/>
    <property type="match status" value="1"/>
</dbReference>
<evidence type="ECO:0000313" key="3">
    <source>
        <dbReference type="Proteomes" id="UP000053820"/>
    </source>
</evidence>
<dbReference type="EMBL" id="KN839846">
    <property type="protein sequence ID" value="KIJ64603.1"/>
    <property type="molecule type" value="Genomic_DNA"/>
</dbReference>
<evidence type="ECO:0000313" key="2">
    <source>
        <dbReference type="EMBL" id="KIJ64603.1"/>
    </source>
</evidence>
<dbReference type="HOGENOM" id="CLU_1468348_0_0_1"/>
<protein>
    <recommendedName>
        <fullName evidence="4">BHLH domain-containing protein</fullName>
    </recommendedName>
</protein>
<organism evidence="2 3">
    <name type="scientific">Hydnomerulius pinastri MD-312</name>
    <dbReference type="NCBI Taxonomy" id="994086"/>
    <lineage>
        <taxon>Eukaryota</taxon>
        <taxon>Fungi</taxon>
        <taxon>Dikarya</taxon>
        <taxon>Basidiomycota</taxon>
        <taxon>Agaricomycotina</taxon>
        <taxon>Agaricomycetes</taxon>
        <taxon>Agaricomycetidae</taxon>
        <taxon>Boletales</taxon>
        <taxon>Boletales incertae sedis</taxon>
        <taxon>Leucogyrophana</taxon>
    </lineage>
</organism>
<dbReference type="OrthoDB" id="2632310at2759"/>